<evidence type="ECO:0000256" key="4">
    <source>
        <dbReference type="ARBA" id="ARBA00022574"/>
    </source>
</evidence>
<dbReference type="InterPro" id="IPR036322">
    <property type="entry name" value="WD40_repeat_dom_sf"/>
</dbReference>
<keyword evidence="3 12" id="KW-0963">Cytoplasm</keyword>
<name>A0A0S4IPS1_BODSA</name>
<dbReference type="InterPro" id="IPR047312">
    <property type="entry name" value="Coatomer_alpha_WD-assoc_reg"/>
</dbReference>
<evidence type="ECO:0000256" key="2">
    <source>
        <dbReference type="ARBA" id="ARBA00022448"/>
    </source>
</evidence>
<evidence type="ECO:0000313" key="18">
    <source>
        <dbReference type="EMBL" id="CUF10528.1"/>
    </source>
</evidence>
<dbReference type="FunFam" id="2.130.10.10:FF:000010">
    <property type="entry name" value="Coatomer subunit alpha"/>
    <property type="match status" value="1"/>
</dbReference>
<dbReference type="InterPro" id="IPR019775">
    <property type="entry name" value="WD40_repeat_CS"/>
</dbReference>
<reference evidence="19" key="1">
    <citation type="submission" date="2015-09" db="EMBL/GenBank/DDBJ databases">
        <authorList>
            <consortium name="Pathogen Informatics"/>
        </authorList>
    </citation>
    <scope>NUCLEOTIDE SEQUENCE [LARGE SCALE GENOMIC DNA]</scope>
    <source>
        <strain evidence="19">Lake Konstanz</strain>
    </source>
</reference>
<proteinExistence type="predicted"/>
<dbReference type="Gene3D" id="1.25.40.470">
    <property type="match status" value="1"/>
</dbReference>
<dbReference type="GO" id="GO:0000139">
    <property type="term" value="C:Golgi membrane"/>
    <property type="evidence" value="ECO:0007669"/>
    <property type="project" value="UniProtKB-SubCell"/>
</dbReference>
<evidence type="ECO:0000256" key="6">
    <source>
        <dbReference type="ARBA" id="ARBA00022892"/>
    </source>
</evidence>
<dbReference type="InterPro" id="IPR056176">
    <property type="entry name" value="TPR_COPA_B"/>
</dbReference>
<keyword evidence="8" id="KW-0689">Ribosomal protein</keyword>
<evidence type="ECO:0000256" key="10">
    <source>
        <dbReference type="ARBA" id="ARBA00023136"/>
    </source>
</evidence>
<evidence type="ECO:0000256" key="14">
    <source>
        <dbReference type="SAM" id="MobiDB-lite"/>
    </source>
</evidence>
<dbReference type="Proteomes" id="UP000051952">
    <property type="component" value="Unassembled WGS sequence"/>
</dbReference>
<dbReference type="Pfam" id="PF00400">
    <property type="entry name" value="WD40"/>
    <property type="match status" value="5"/>
</dbReference>
<keyword evidence="5" id="KW-0677">Repeat</keyword>
<dbReference type="PROSITE" id="PS50294">
    <property type="entry name" value="WD_REPEATS_REGION"/>
    <property type="match status" value="5"/>
</dbReference>
<keyword evidence="11" id="KW-0687">Ribonucleoprotein</keyword>
<dbReference type="GO" id="GO:0006891">
    <property type="term" value="P:intra-Golgi vesicle-mediated transport"/>
    <property type="evidence" value="ECO:0007669"/>
    <property type="project" value="TreeGrafter"/>
</dbReference>
<feature type="domain" description="Coatomer alpha subunit C-terminal" evidence="16">
    <location>
        <begin position="821"/>
        <end position="1202"/>
    </location>
</feature>
<dbReference type="CDD" id="cd22948">
    <property type="entry name" value="Coatomer_WDAD_alpha"/>
    <property type="match status" value="1"/>
</dbReference>
<gene>
    <name evidence="18" type="ORF">BSAL_00345</name>
</gene>
<evidence type="ECO:0000256" key="13">
    <source>
        <dbReference type="PROSITE-ProRule" id="PRU00221"/>
    </source>
</evidence>
<evidence type="ECO:0000256" key="7">
    <source>
        <dbReference type="ARBA" id="ARBA00022927"/>
    </source>
</evidence>
<dbReference type="SMART" id="SM00320">
    <property type="entry name" value="WD40"/>
    <property type="match status" value="7"/>
</dbReference>
<dbReference type="AlphaFoldDB" id="A0A0S4IPS1"/>
<comment type="subunit">
    <text evidence="12">Oligomeric complex that consists of at least the alpha, beta, beta', gamma, delta, epsilon and zeta subunits.</text>
</comment>
<dbReference type="GO" id="GO:0005198">
    <property type="term" value="F:structural molecule activity"/>
    <property type="evidence" value="ECO:0007669"/>
    <property type="project" value="InterPro"/>
</dbReference>
<dbReference type="InterPro" id="IPR001680">
    <property type="entry name" value="WD40_rpt"/>
</dbReference>
<evidence type="ECO:0000313" key="19">
    <source>
        <dbReference type="Proteomes" id="UP000051952"/>
    </source>
</evidence>
<dbReference type="CDD" id="cd00200">
    <property type="entry name" value="WD40"/>
    <property type="match status" value="1"/>
</dbReference>
<dbReference type="InterPro" id="IPR020472">
    <property type="entry name" value="WD40_PAC1"/>
</dbReference>
<feature type="domain" description="COPA/B TPR" evidence="17">
    <location>
        <begin position="602"/>
        <end position="753"/>
    </location>
</feature>
<dbReference type="Pfam" id="PF06957">
    <property type="entry name" value="COPI_C"/>
    <property type="match status" value="1"/>
</dbReference>
<comment type="subcellular location">
    <subcellularLocation>
        <location evidence="12">Cytoplasm</location>
    </subcellularLocation>
    <subcellularLocation>
        <location evidence="1 12">Golgi apparatus membrane</location>
        <topology evidence="1 12">Peripheral membrane protein</topology>
        <orientation evidence="1">Cytoplasmic side</orientation>
    </subcellularLocation>
</comment>
<feature type="repeat" description="WD" evidence="13">
    <location>
        <begin position="242"/>
        <end position="281"/>
    </location>
</feature>
<dbReference type="OrthoDB" id="10261470at2759"/>
<dbReference type="Gene3D" id="2.130.10.10">
    <property type="entry name" value="YVTN repeat-like/Quinoprotein amine dehydrogenase"/>
    <property type="match status" value="1"/>
</dbReference>
<dbReference type="SUPFAM" id="SSF50978">
    <property type="entry name" value="WD40 repeat-like"/>
    <property type="match status" value="2"/>
</dbReference>
<dbReference type="OMA" id="EMTYQKQ"/>
<dbReference type="EMBL" id="CYKH01000241">
    <property type="protein sequence ID" value="CUF10528.1"/>
    <property type="molecule type" value="Genomic_DNA"/>
</dbReference>
<keyword evidence="4 13" id="KW-0853">WD repeat</keyword>
<comment type="function">
    <text evidence="12">The coatomer is a cytosolic protein complex that binds to dilysine motifs and reversibly associates with Golgi non-clathrin-coated vesicles, which further mediate biosynthetic protein transport from the ER, via the Golgi up to the trans Golgi network.</text>
</comment>
<evidence type="ECO:0000259" key="17">
    <source>
        <dbReference type="Pfam" id="PF23953"/>
    </source>
</evidence>
<organism evidence="18 19">
    <name type="scientific">Bodo saltans</name>
    <name type="common">Flagellated protozoan</name>
    <dbReference type="NCBI Taxonomy" id="75058"/>
    <lineage>
        <taxon>Eukaryota</taxon>
        <taxon>Discoba</taxon>
        <taxon>Euglenozoa</taxon>
        <taxon>Kinetoplastea</taxon>
        <taxon>Metakinetoplastina</taxon>
        <taxon>Eubodonida</taxon>
        <taxon>Bodonidae</taxon>
        <taxon>Bodo</taxon>
    </lineage>
</organism>
<keyword evidence="6 12" id="KW-0931">ER-Golgi transport</keyword>
<keyword evidence="10 12" id="KW-0472">Membrane</keyword>
<dbReference type="PANTHER" id="PTHR19876">
    <property type="entry name" value="COATOMER"/>
    <property type="match status" value="1"/>
</dbReference>
<dbReference type="InterPro" id="IPR050844">
    <property type="entry name" value="Coatomer_complex_subunit"/>
</dbReference>
<evidence type="ECO:0000256" key="11">
    <source>
        <dbReference type="ARBA" id="ARBA00023274"/>
    </source>
</evidence>
<dbReference type="InterPro" id="IPR010714">
    <property type="entry name" value="Coatomer_asu_C"/>
</dbReference>
<evidence type="ECO:0000256" key="12">
    <source>
        <dbReference type="PIRNR" id="PIRNR003354"/>
    </source>
</evidence>
<dbReference type="GO" id="GO:0006888">
    <property type="term" value="P:endoplasmic reticulum to Golgi vesicle-mediated transport"/>
    <property type="evidence" value="ECO:0007669"/>
    <property type="project" value="InterPro"/>
</dbReference>
<dbReference type="PRINTS" id="PR00320">
    <property type="entry name" value="GPROTEINBRPT"/>
</dbReference>
<dbReference type="Pfam" id="PF04053">
    <property type="entry name" value="B-prop_COPA_B_2nd"/>
    <property type="match status" value="1"/>
</dbReference>
<dbReference type="GO" id="GO:0030126">
    <property type="term" value="C:COPI vesicle coat"/>
    <property type="evidence" value="ECO:0007669"/>
    <property type="project" value="UniProtKB-UniRule"/>
</dbReference>
<dbReference type="FunFam" id="1.25.40.470:FF:000002">
    <property type="entry name" value="Coatomer subunit alpha"/>
    <property type="match status" value="1"/>
</dbReference>
<evidence type="ECO:0000256" key="1">
    <source>
        <dbReference type="ARBA" id="ARBA00004255"/>
    </source>
</evidence>
<evidence type="ECO:0000259" key="15">
    <source>
        <dbReference type="Pfam" id="PF04053"/>
    </source>
</evidence>
<dbReference type="GO" id="GO:1990904">
    <property type="term" value="C:ribonucleoprotein complex"/>
    <property type="evidence" value="ECO:0007669"/>
    <property type="project" value="UniProtKB-KW"/>
</dbReference>
<feature type="repeat" description="WD" evidence="13">
    <location>
        <begin position="92"/>
        <end position="133"/>
    </location>
</feature>
<evidence type="ECO:0000256" key="5">
    <source>
        <dbReference type="ARBA" id="ARBA00022737"/>
    </source>
</evidence>
<evidence type="ECO:0000256" key="9">
    <source>
        <dbReference type="ARBA" id="ARBA00023034"/>
    </source>
</evidence>
<feature type="repeat" description="WD" evidence="13">
    <location>
        <begin position="198"/>
        <end position="239"/>
    </location>
</feature>
<evidence type="ECO:0000256" key="8">
    <source>
        <dbReference type="ARBA" id="ARBA00022980"/>
    </source>
</evidence>
<keyword evidence="7 12" id="KW-0653">Protein transport</keyword>
<sequence length="1207" mass="135253">MQHLLVKFETRSFRVKGISFHPKRPWVMIGMHNGVVQIVDYRMCATIDRYEEHDGPVRGVDFHSTQPLFVTGGDDYKIKVWNYKFRRCLFTLTGHLDYIRTVQFHKEQPWILSASDDQTLRIWNWQSRNCMSVLTGHNHYVMSAQFHPREDLIVSASLDLTIRVWDISGLKARRNDNNSGAISQDLFGSSDVMVKFNLEGHEKGVNWASFHPTKPLIVSAADDRSIRIWKMDDTRAYEINQLRQHTNNVSSVMYFKDYIISNSEDRTIRVWDPAQNTAINTYRRDTDRFWTLAAHPESNLIAAGHDNGMMVFKLNRERPAHTFHNGLLHFVRDFTIRTYDFETGQEASAMNMRRHLIPPTTLHCNPSDNMAVAWYDGDGGMFELFTIPKAGTIADAEIKKGFYVSAVFFAAGKFAVLDKTNQIVLRTTGNDISKMLPPVHNSNKLFPGPQGFLICRNDEKVYLFQVAQRAVVAEVSAAGVKYVTWDKDFNRVALQSKHSIVVASRKLKHMHTITESSVRIKSAAFDEERDILFYATSNHLKYCNLRNGECSTIRTLDNPVYLVKARGDSLWVLTREGKIQKMVLDNAELSFKLALQQERFRDVLKIIQSKKLHGQALVGYLHKHGYPEIAMHFVSDPLVRFNLALECGAMDIAKTTAQELNQPEVWRKLADNATRFGDIQLAQLANAKTQNYHSLGLQCVVTGNIPALGHMIDKAKDDSFKLQYSLYTGDVEKRINILAAAGQLPLAFRIAASNGLNDVAESLLSQMDPDVAERCRAVPIHAARPPPPATAVADNWPMLPVQESYFTRMLKEPGMLDYAPDATETKAAWADDDDDLFGDAPEANAANDDEDIDAGAAPAQGGGEWDDDLDIDIDIPVPAQAATGTKGAAAAAGYVVPREGETLAKHWVDNSQLAVYHIAAGSFASALQLFQRQVGLVNAAPLQPYFMYIWASVNGAQPTWSPLPPHTAAATTIPQTDEMRAKHGPSIPKLLPQLLEKIKSGYAAFTEGRFPDAHRIFTTILHMVLFVVVDNKKEHSELMEVLTVSREYIMAVNMELQRKEEKEPGRALEMAAYFSHYKLQTPHIILTLSASATQAFKCGNFKTAANLARRMLDLDPPQERAERARKIIAGSEAKGSTEAIKLDYDDRNPFTLCTVSKKPMYRGTVEAIRCPFCLAPAHPNHRGERCKVCDLSNLGEQAAGMANGSSS</sequence>
<protein>
    <recommendedName>
        <fullName evidence="12">Coatomer subunit alpha</fullName>
    </recommendedName>
</protein>
<dbReference type="InterPro" id="IPR015943">
    <property type="entry name" value="WD40/YVTN_repeat-like_dom_sf"/>
</dbReference>
<feature type="domain" description="COPA/B second beta-propeller" evidence="15">
    <location>
        <begin position="336"/>
        <end position="573"/>
    </location>
</feature>
<feature type="region of interest" description="Disordered" evidence="14">
    <location>
        <begin position="832"/>
        <end position="867"/>
    </location>
</feature>
<dbReference type="VEuPathDB" id="TriTrypDB:BSAL_00345"/>
<dbReference type="InterPro" id="IPR016391">
    <property type="entry name" value="Coatomer_asu"/>
</dbReference>
<dbReference type="GO" id="GO:0005840">
    <property type="term" value="C:ribosome"/>
    <property type="evidence" value="ECO:0007669"/>
    <property type="project" value="UniProtKB-KW"/>
</dbReference>
<evidence type="ECO:0000259" key="16">
    <source>
        <dbReference type="Pfam" id="PF06957"/>
    </source>
</evidence>
<dbReference type="InterPro" id="IPR006692">
    <property type="entry name" value="Beta-prop_COPA/B_2nd"/>
</dbReference>
<dbReference type="GO" id="GO:0006890">
    <property type="term" value="P:retrograde vesicle-mediated transport, Golgi to endoplasmic reticulum"/>
    <property type="evidence" value="ECO:0007669"/>
    <property type="project" value="TreeGrafter"/>
</dbReference>
<evidence type="ECO:0000256" key="3">
    <source>
        <dbReference type="ARBA" id="ARBA00022490"/>
    </source>
</evidence>
<dbReference type="PIRSF" id="PIRSF003354">
    <property type="entry name" value="Coatomer_alpha_subunit"/>
    <property type="match status" value="1"/>
</dbReference>
<dbReference type="PANTHER" id="PTHR19876:SF1">
    <property type="entry name" value="COATOMER SUBUNIT ALPHA"/>
    <property type="match status" value="1"/>
</dbReference>
<dbReference type="Pfam" id="PF23953">
    <property type="entry name" value="TPR_COPA_B"/>
    <property type="match status" value="1"/>
</dbReference>
<keyword evidence="19" id="KW-1185">Reference proteome</keyword>
<dbReference type="PROSITE" id="PS50082">
    <property type="entry name" value="WD_REPEATS_2"/>
    <property type="match status" value="5"/>
</dbReference>
<keyword evidence="2 12" id="KW-0813">Transport</keyword>
<dbReference type="PROSITE" id="PS00678">
    <property type="entry name" value="WD_REPEATS_1"/>
    <property type="match status" value="1"/>
</dbReference>
<feature type="repeat" description="WD" evidence="13">
    <location>
        <begin position="134"/>
        <end position="175"/>
    </location>
</feature>
<keyword evidence="9 12" id="KW-0333">Golgi apparatus</keyword>
<dbReference type="GO" id="GO:0006886">
    <property type="term" value="P:intracellular protein transport"/>
    <property type="evidence" value="ECO:0007669"/>
    <property type="project" value="UniProtKB-UniRule"/>
</dbReference>
<accession>A0A0S4IPS1</accession>
<feature type="repeat" description="WD" evidence="13">
    <location>
        <begin position="50"/>
        <end position="91"/>
    </location>
</feature>